<feature type="transmembrane region" description="Helical" evidence="1">
    <location>
        <begin position="6"/>
        <end position="24"/>
    </location>
</feature>
<evidence type="ECO:0000256" key="1">
    <source>
        <dbReference type="SAM" id="Phobius"/>
    </source>
</evidence>
<keyword evidence="1" id="KW-0472">Membrane</keyword>
<keyword evidence="1" id="KW-0812">Transmembrane</keyword>
<evidence type="ECO:0000313" key="2">
    <source>
        <dbReference type="EMBL" id="KAK0458083.1"/>
    </source>
</evidence>
<feature type="non-terminal residue" evidence="2">
    <location>
        <position position="1"/>
    </location>
</feature>
<evidence type="ECO:0000313" key="3">
    <source>
        <dbReference type="Proteomes" id="UP001175211"/>
    </source>
</evidence>
<sequence length="84" mass="9760">LAVEHYVLVGVIALYCAWSCGFATEAVHFMREKQNLGALFYHAGKGIRLYAFRSPWQMHISVGEQYFTARLSRVQTRRSLLYKF</sequence>
<accession>A0AA39KG01</accession>
<comment type="caution">
    <text evidence="2">The sequence shown here is derived from an EMBL/GenBank/DDBJ whole genome shotgun (WGS) entry which is preliminary data.</text>
</comment>
<organism evidence="2 3">
    <name type="scientific">Armillaria tabescens</name>
    <name type="common">Ringless honey mushroom</name>
    <name type="synonym">Agaricus tabescens</name>
    <dbReference type="NCBI Taxonomy" id="1929756"/>
    <lineage>
        <taxon>Eukaryota</taxon>
        <taxon>Fungi</taxon>
        <taxon>Dikarya</taxon>
        <taxon>Basidiomycota</taxon>
        <taxon>Agaricomycotina</taxon>
        <taxon>Agaricomycetes</taxon>
        <taxon>Agaricomycetidae</taxon>
        <taxon>Agaricales</taxon>
        <taxon>Marasmiineae</taxon>
        <taxon>Physalacriaceae</taxon>
        <taxon>Desarmillaria</taxon>
    </lineage>
</organism>
<dbReference type="RefSeq" id="XP_060330375.1">
    <property type="nucleotide sequence ID" value="XM_060473300.1"/>
</dbReference>
<dbReference type="EMBL" id="JAUEPS010000019">
    <property type="protein sequence ID" value="KAK0458083.1"/>
    <property type="molecule type" value="Genomic_DNA"/>
</dbReference>
<keyword evidence="3" id="KW-1185">Reference proteome</keyword>
<protein>
    <submittedName>
        <fullName evidence="2">Uncharacterized protein</fullName>
    </submittedName>
</protein>
<reference evidence="2" key="1">
    <citation type="submission" date="2023-06" db="EMBL/GenBank/DDBJ databases">
        <authorList>
            <consortium name="Lawrence Berkeley National Laboratory"/>
            <person name="Ahrendt S."/>
            <person name="Sahu N."/>
            <person name="Indic B."/>
            <person name="Wong-Bajracharya J."/>
            <person name="Merenyi Z."/>
            <person name="Ke H.-M."/>
            <person name="Monk M."/>
            <person name="Kocsube S."/>
            <person name="Drula E."/>
            <person name="Lipzen A."/>
            <person name="Balint B."/>
            <person name="Henrissat B."/>
            <person name="Andreopoulos B."/>
            <person name="Martin F.M."/>
            <person name="Harder C.B."/>
            <person name="Rigling D."/>
            <person name="Ford K.L."/>
            <person name="Foster G.D."/>
            <person name="Pangilinan J."/>
            <person name="Papanicolaou A."/>
            <person name="Barry K."/>
            <person name="LaButti K."/>
            <person name="Viragh M."/>
            <person name="Koriabine M."/>
            <person name="Yan M."/>
            <person name="Riley R."/>
            <person name="Champramary S."/>
            <person name="Plett K.L."/>
            <person name="Tsai I.J."/>
            <person name="Slot J."/>
            <person name="Sipos G."/>
            <person name="Plett J."/>
            <person name="Nagy L.G."/>
            <person name="Grigoriev I.V."/>
        </authorList>
    </citation>
    <scope>NUCLEOTIDE SEQUENCE</scope>
    <source>
        <strain evidence="2">CCBAS 213</strain>
    </source>
</reference>
<proteinExistence type="predicted"/>
<dbReference type="AlphaFoldDB" id="A0AA39KG01"/>
<dbReference type="Proteomes" id="UP001175211">
    <property type="component" value="Unassembled WGS sequence"/>
</dbReference>
<gene>
    <name evidence="2" type="ORF">EV420DRAFT_1546422</name>
</gene>
<name>A0AA39KG01_ARMTA</name>
<dbReference type="GeneID" id="85356848"/>
<keyword evidence="1" id="KW-1133">Transmembrane helix</keyword>